<dbReference type="InterPro" id="IPR015943">
    <property type="entry name" value="WD40/YVTN_repeat-like_dom_sf"/>
</dbReference>
<comment type="caution">
    <text evidence="3">The sequence shown here is derived from an EMBL/GenBank/DDBJ whole genome shotgun (WGS) entry which is preliminary data.</text>
</comment>
<dbReference type="Proteomes" id="UP001221413">
    <property type="component" value="Unassembled WGS sequence"/>
</dbReference>
<dbReference type="GO" id="GO:0008540">
    <property type="term" value="C:proteasome regulatory particle, base subcomplex"/>
    <property type="evidence" value="ECO:0007669"/>
    <property type="project" value="TreeGrafter"/>
</dbReference>
<feature type="region of interest" description="Disordered" evidence="1">
    <location>
        <begin position="1"/>
        <end position="100"/>
    </location>
</feature>
<feature type="compositionally biased region" description="Polar residues" evidence="1">
    <location>
        <begin position="1"/>
        <end position="35"/>
    </location>
</feature>
<evidence type="ECO:0000259" key="2">
    <source>
        <dbReference type="PROSITE" id="PS50181"/>
    </source>
</evidence>
<feature type="region of interest" description="Disordered" evidence="1">
    <location>
        <begin position="906"/>
        <end position="941"/>
    </location>
</feature>
<dbReference type="Gene3D" id="1.20.1280.50">
    <property type="match status" value="1"/>
</dbReference>
<dbReference type="GO" id="GO:0005634">
    <property type="term" value="C:nucleus"/>
    <property type="evidence" value="ECO:0007669"/>
    <property type="project" value="TreeGrafter"/>
</dbReference>
<feature type="compositionally biased region" description="Polar residues" evidence="1">
    <location>
        <begin position="995"/>
        <end position="1007"/>
    </location>
</feature>
<sequence>MPSAPSTTSPNIAPSQLSSAAQPTPNQHGILSPGQSLHRPQHGPGDEVSPSSGRLGQHYPTPDKIESPAEHILNSPRLRPSLPARDSSSLVNRKSHSGEPYIANLPNEVLTHTLSFLDPVSLTSVSFVSRRFRALVTSPHAWKDAFARYFPQHNTPAGSDVYPTTARYYTRLSELGTHRSEYILRTQLLRSLKRGRPSLPQGVKPSSSNSNFSMITYNPKLHESTITHLHANFAKNRVIAASQYTGLFSHSDPRTGYVTVDQRGHPGYSSFGLQYISPDGIGALDLSEPRGQIIGDAREAPPSFFVERAGTDNPPVRFVTDHGPGASITCVWLAKKDTIVNTSGGSIVSASGSSKGVVQFQDAAGKWISFAVCPGIPILQLRLDDGYTKARERRDRIWCILINALGEVWYMKGKFPKYPSTHNFSDVEESPTDFRPWHYIPSTKKENSPVGIGILEPLDTLPSTDAIQQHEILMHTEPEVMATTYSEHWSEDYFLEADFGGQNFVAGCKGGEGSVNSNKRRAEMSRYSRILDNNREDIISEVFIKHVYKRGSYEQVEESVARPSDEIEPPDTWGHTTLEIPRNTGKDYAFITAIAIDMSSLALLSPNEDSLLKRPPTDRAPTPQQVPGQLARLFAIGTYTGSIHVYNIRHPLSTSPEASLPPLHSIATASPSISSLALSSLYLVHGGTDGLVQAWDPLVSITEPIRAIHSRFSTRARRRLAQAALSVHGIGENQFAARAIFLDPDPTSLRGIVALGTQIRSWSFGTSAEKVQENSNARRRRRNPRTNNPYLANAGATRVKTGNSSKSPLPRDIMDETDRIAHTRRQDAVTKLKLAARFGVGHDDMKGMTEDEMVMYAMMMSEESFEKERGLSDEAFTGSSSSMGSVGVESSLEDAEMDELWVHGDTVAESPSSGNIISSPVPDSSPLHGQPTMVNDGTDASANTLDDEALAKALQESFDLQDHAQSPVDGVDIPIKYAKKKNNGKGKKVAVGIPNSEQQNQPPSSGDEQFDRDLELAIRLSMVGGSASPS</sequence>
<dbReference type="PANTHER" id="PTHR10223:SF2">
    <property type="entry name" value="F-BOX AND WD DOMAIN PROTEIN (AFU_ORTHOLOGUE AFUA_6G11400)"/>
    <property type="match status" value="1"/>
</dbReference>
<dbReference type="SUPFAM" id="SSF81383">
    <property type="entry name" value="F-box domain"/>
    <property type="match status" value="1"/>
</dbReference>
<protein>
    <recommendedName>
        <fullName evidence="2">F-box domain-containing protein</fullName>
    </recommendedName>
</protein>
<dbReference type="EMBL" id="JAQGDS010000007">
    <property type="protein sequence ID" value="KAJ6259417.1"/>
    <property type="molecule type" value="Genomic_DNA"/>
</dbReference>
<feature type="domain" description="F-box" evidence="2">
    <location>
        <begin position="99"/>
        <end position="145"/>
    </location>
</feature>
<accession>A0AAD6NII0</accession>
<evidence type="ECO:0000313" key="4">
    <source>
        <dbReference type="Proteomes" id="UP001221413"/>
    </source>
</evidence>
<dbReference type="GO" id="GO:0043161">
    <property type="term" value="P:proteasome-mediated ubiquitin-dependent protein catabolic process"/>
    <property type="evidence" value="ECO:0007669"/>
    <property type="project" value="TreeGrafter"/>
</dbReference>
<feature type="compositionally biased region" description="Polar residues" evidence="1">
    <location>
        <begin position="909"/>
        <end position="922"/>
    </location>
</feature>
<gene>
    <name evidence="3" type="ORF">Dda_6319</name>
</gene>
<dbReference type="SUPFAM" id="SSF50998">
    <property type="entry name" value="Quinoprotein alcohol dehydrogenase-like"/>
    <property type="match status" value="1"/>
</dbReference>
<dbReference type="InterPro" id="IPR027040">
    <property type="entry name" value="PSMD4"/>
</dbReference>
<dbReference type="GO" id="GO:0031593">
    <property type="term" value="F:polyubiquitin modification-dependent protein binding"/>
    <property type="evidence" value="ECO:0007669"/>
    <property type="project" value="TreeGrafter"/>
</dbReference>
<dbReference type="InterPro" id="IPR011047">
    <property type="entry name" value="Quinoprotein_ADH-like_sf"/>
</dbReference>
<dbReference type="PANTHER" id="PTHR10223">
    <property type="entry name" value="26S PROTEASOME NON-ATPASE REGULATORY SUBUNIT 4"/>
    <property type="match status" value="1"/>
</dbReference>
<feature type="compositionally biased region" description="Basic residues" evidence="1">
    <location>
        <begin position="977"/>
        <end position="988"/>
    </location>
</feature>
<feature type="compositionally biased region" description="Polar residues" evidence="1">
    <location>
        <begin position="932"/>
        <end position="941"/>
    </location>
</feature>
<reference evidence="3" key="1">
    <citation type="submission" date="2023-01" db="EMBL/GenBank/DDBJ databases">
        <title>The chitinases involved in constricting ring structure development in the nematode-trapping fungus Drechslerella dactyloides.</title>
        <authorList>
            <person name="Wang R."/>
            <person name="Zhang L."/>
            <person name="Tang P."/>
            <person name="Li S."/>
            <person name="Liang L."/>
        </authorList>
    </citation>
    <scope>NUCLEOTIDE SEQUENCE</scope>
    <source>
        <strain evidence="3">YMF1.00031</strain>
    </source>
</reference>
<proteinExistence type="predicted"/>
<feature type="region of interest" description="Disordered" evidence="1">
    <location>
        <begin position="977"/>
        <end position="1013"/>
    </location>
</feature>
<dbReference type="InterPro" id="IPR036047">
    <property type="entry name" value="F-box-like_dom_sf"/>
</dbReference>
<dbReference type="Gene3D" id="2.130.10.10">
    <property type="entry name" value="YVTN repeat-like/Quinoprotein amine dehydrogenase"/>
    <property type="match status" value="1"/>
</dbReference>
<dbReference type="SMART" id="SM00256">
    <property type="entry name" value="FBOX"/>
    <property type="match status" value="1"/>
</dbReference>
<dbReference type="PROSITE" id="PS50181">
    <property type="entry name" value="FBOX"/>
    <property type="match status" value="1"/>
</dbReference>
<dbReference type="InterPro" id="IPR036322">
    <property type="entry name" value="WD40_repeat_dom_sf"/>
</dbReference>
<dbReference type="Pfam" id="PF12937">
    <property type="entry name" value="F-box-like"/>
    <property type="match status" value="1"/>
</dbReference>
<dbReference type="GO" id="GO:0005829">
    <property type="term" value="C:cytosol"/>
    <property type="evidence" value="ECO:0007669"/>
    <property type="project" value="TreeGrafter"/>
</dbReference>
<organism evidence="3 4">
    <name type="scientific">Drechslerella dactyloides</name>
    <name type="common">Nematode-trapping fungus</name>
    <name type="synonym">Arthrobotrys dactyloides</name>
    <dbReference type="NCBI Taxonomy" id="74499"/>
    <lineage>
        <taxon>Eukaryota</taxon>
        <taxon>Fungi</taxon>
        <taxon>Dikarya</taxon>
        <taxon>Ascomycota</taxon>
        <taxon>Pezizomycotina</taxon>
        <taxon>Orbiliomycetes</taxon>
        <taxon>Orbiliales</taxon>
        <taxon>Orbiliaceae</taxon>
        <taxon>Drechslerella</taxon>
    </lineage>
</organism>
<evidence type="ECO:0000313" key="3">
    <source>
        <dbReference type="EMBL" id="KAJ6259417.1"/>
    </source>
</evidence>
<name>A0AAD6NII0_DREDA</name>
<dbReference type="SUPFAM" id="SSF50978">
    <property type="entry name" value="WD40 repeat-like"/>
    <property type="match status" value="1"/>
</dbReference>
<dbReference type="InterPro" id="IPR001810">
    <property type="entry name" value="F-box_dom"/>
</dbReference>
<dbReference type="AlphaFoldDB" id="A0AAD6NII0"/>
<keyword evidence="4" id="KW-1185">Reference proteome</keyword>
<feature type="region of interest" description="Disordered" evidence="1">
    <location>
        <begin position="767"/>
        <end position="812"/>
    </location>
</feature>
<evidence type="ECO:0000256" key="1">
    <source>
        <dbReference type="SAM" id="MobiDB-lite"/>
    </source>
</evidence>
<dbReference type="CDD" id="cd09917">
    <property type="entry name" value="F-box_SF"/>
    <property type="match status" value="1"/>
</dbReference>